<feature type="transmembrane region" description="Helical" evidence="10">
    <location>
        <begin position="7"/>
        <end position="29"/>
    </location>
</feature>
<dbReference type="CDD" id="cd21675">
    <property type="entry name" value="SMP_TEX2"/>
    <property type="match status" value="1"/>
</dbReference>
<evidence type="ECO:0000259" key="11">
    <source>
        <dbReference type="PROSITE" id="PS51847"/>
    </source>
</evidence>
<keyword evidence="13" id="KW-1185">Reference proteome</keyword>
<keyword evidence="2" id="KW-0813">Transport</keyword>
<feature type="region of interest" description="Disordered" evidence="9">
    <location>
        <begin position="488"/>
        <end position="525"/>
    </location>
</feature>
<name>A0AAV5ADX3_9AGAM</name>
<gene>
    <name evidence="12" type="ORF">Clacol_005086</name>
</gene>
<sequence length="1083" mass="117958">MFYTILLTYILGGLTFIPLVILATTFYFYNTIEPPKPLNLKTSHTQLPPVDNIDLKPPTLKSWITVRRTFEPTASSSYISMVRTLLDSRSGHHRRADDAYFAILKGTVVYLYEDEPMTECFAAIDVTKCTINIYPSSNLLDGELFAKRNALLIKENTQESLLIPPWYMFFKSVSVMEDWYLALLAAQNPTSPPYPHASHTALIASLDALPDLIPTRWLNAILGRLFLAVKGTRAVEAWVIGRLMKKLNKIKKPSFLTSVVVRSFEAGDVAPVLSKPMLKELTPEGEASIGVDVSYEAPPGGEIRITVSAIATFSLPSAPSLSILGLGGGKNKEKETQESKPYEVSLVLAIVLRRLSGNMLVKIKRPPSNRIWYCFTTMPQMEMTVEPVVSDRQIKWGMVLSVIESKLREVIQESVVLPFMDDIPFFDTSAFETRGGLFPEAFKQPSMSAHIPITRAASTGPDTVPSSDVSDTDSVKVLGDSLLAGLSDSDAGSSLGQMESTSTTAPKRKSWFGRKDGTDDSPQPEVILTHKRGKSLDGSFPTTHDVSVVVTDEDAGSELKKDSGISQPIRRAQSHNTRVVSEPLVEPPPVSFDHHDSSSSSSGLSRSAPSPSPISLLPPSTPPPNSNASSGSLFATLKSRGAVMAEKPKEAMKKWGVNVNWGSGLRKNDKEQEKLREKVKEGDWELDTDHGELWGHKDGMSDYAGSRPTYAELRRKVEARERERAQVLTSPPITPAPEEYQQQRIARSSGTKPIDIPGVSVHEVFLPPAATPQDIDTPRKASPTNGTTTPFLSPSAPRTTTELQAHTSAAHVITPTQTPPREQERQRRISSPGTALPDSLPIAVIEQAPTIPIRAQPRAATMVIPGIHVSHRNDVMALSSAPPAPQPKPSELASPHPSPSLTTATGGSTLGSIQTVRRLFRGSTLDVKDYEDRKGSSTMLPAPTLTPPPIPPRKQSTEVDRSRQSPSPVLMKRDSPPESPASRALKSVVEQDAARQAPPPLPARKNITIVGTESTIPEGEFLVDTVASPVKAETTTKSEVALPTPDHFDLNPSSETEPTLKISIKPPLPPRRLTVPISETNNI</sequence>
<dbReference type="GO" id="GO:0008289">
    <property type="term" value="F:lipid binding"/>
    <property type="evidence" value="ECO:0007669"/>
    <property type="project" value="UniProtKB-KW"/>
</dbReference>
<feature type="domain" description="SMP-LTD" evidence="11">
    <location>
        <begin position="211"/>
        <end position="426"/>
    </location>
</feature>
<evidence type="ECO:0000256" key="7">
    <source>
        <dbReference type="ARBA" id="ARBA00023121"/>
    </source>
</evidence>
<comment type="subcellular location">
    <subcellularLocation>
        <location evidence="1">Endoplasmic reticulum membrane</location>
    </subcellularLocation>
</comment>
<feature type="region of interest" description="Disordered" evidence="9">
    <location>
        <begin position="769"/>
        <end position="841"/>
    </location>
</feature>
<dbReference type="AlphaFoldDB" id="A0AAV5ADX3"/>
<feature type="compositionally biased region" description="Low complexity" evidence="9">
    <location>
        <begin position="899"/>
        <end position="912"/>
    </location>
</feature>
<feature type="compositionally biased region" description="Polar residues" evidence="9">
    <location>
        <begin position="782"/>
        <end position="807"/>
    </location>
</feature>
<dbReference type="GO" id="GO:0005789">
    <property type="term" value="C:endoplasmic reticulum membrane"/>
    <property type="evidence" value="ECO:0007669"/>
    <property type="project" value="UniProtKB-SubCell"/>
</dbReference>
<keyword evidence="8 10" id="KW-0472">Membrane</keyword>
<evidence type="ECO:0000256" key="4">
    <source>
        <dbReference type="ARBA" id="ARBA00022824"/>
    </source>
</evidence>
<keyword evidence="6" id="KW-0445">Lipid transport</keyword>
<feature type="region of interest" description="Disordered" evidence="9">
    <location>
        <begin position="927"/>
        <end position="1005"/>
    </location>
</feature>
<dbReference type="PANTHER" id="PTHR13466">
    <property type="entry name" value="TEX2 PROTEIN-RELATED"/>
    <property type="match status" value="1"/>
</dbReference>
<dbReference type="EMBL" id="BPWL01000005">
    <property type="protein sequence ID" value="GJJ10858.1"/>
    <property type="molecule type" value="Genomic_DNA"/>
</dbReference>
<evidence type="ECO:0000313" key="13">
    <source>
        <dbReference type="Proteomes" id="UP001050691"/>
    </source>
</evidence>
<evidence type="ECO:0000256" key="5">
    <source>
        <dbReference type="ARBA" id="ARBA00022989"/>
    </source>
</evidence>
<dbReference type="InterPro" id="IPR031468">
    <property type="entry name" value="SMP_LBD"/>
</dbReference>
<dbReference type="GO" id="GO:0032865">
    <property type="term" value="C:ERMES complex"/>
    <property type="evidence" value="ECO:0007669"/>
    <property type="project" value="TreeGrafter"/>
</dbReference>
<proteinExistence type="predicted"/>
<reference evidence="12" key="1">
    <citation type="submission" date="2021-10" db="EMBL/GenBank/DDBJ databases">
        <title>De novo Genome Assembly of Clathrus columnatus (Basidiomycota, Fungi) Using Illumina and Nanopore Sequence Data.</title>
        <authorList>
            <person name="Ogiso-Tanaka E."/>
            <person name="Itagaki H."/>
            <person name="Hosoya T."/>
            <person name="Hosaka K."/>
        </authorList>
    </citation>
    <scope>NUCLEOTIDE SEQUENCE</scope>
    <source>
        <strain evidence="12">MO-923</strain>
    </source>
</reference>
<dbReference type="PROSITE" id="PS51847">
    <property type="entry name" value="SMP"/>
    <property type="match status" value="1"/>
</dbReference>
<evidence type="ECO:0000256" key="6">
    <source>
        <dbReference type="ARBA" id="ARBA00023055"/>
    </source>
</evidence>
<keyword evidence="5 10" id="KW-1133">Transmembrane helix</keyword>
<accession>A0AAV5ADX3</accession>
<evidence type="ECO:0000256" key="3">
    <source>
        <dbReference type="ARBA" id="ARBA00022692"/>
    </source>
</evidence>
<feature type="region of interest" description="Disordered" evidence="9">
    <location>
        <begin position="554"/>
        <end position="633"/>
    </location>
</feature>
<keyword evidence="3 10" id="KW-0812">Transmembrane</keyword>
<evidence type="ECO:0000313" key="12">
    <source>
        <dbReference type="EMBL" id="GJJ10858.1"/>
    </source>
</evidence>
<dbReference type="GO" id="GO:0015914">
    <property type="term" value="P:phospholipid transport"/>
    <property type="evidence" value="ECO:0007669"/>
    <property type="project" value="TreeGrafter"/>
</dbReference>
<feature type="region of interest" description="Disordered" evidence="9">
    <location>
        <begin position="660"/>
        <end position="682"/>
    </location>
</feature>
<dbReference type="SUPFAM" id="SSF50729">
    <property type="entry name" value="PH domain-like"/>
    <property type="match status" value="1"/>
</dbReference>
<keyword evidence="7" id="KW-0446">Lipid-binding</keyword>
<keyword evidence="4" id="KW-0256">Endoplasmic reticulum</keyword>
<protein>
    <recommendedName>
        <fullName evidence="11">SMP-LTD domain-containing protein</fullName>
    </recommendedName>
</protein>
<feature type="compositionally biased region" description="Basic and acidic residues" evidence="9">
    <location>
        <begin position="666"/>
        <end position="682"/>
    </location>
</feature>
<evidence type="ECO:0000256" key="9">
    <source>
        <dbReference type="SAM" id="MobiDB-lite"/>
    </source>
</evidence>
<dbReference type="GO" id="GO:1990456">
    <property type="term" value="P:mitochondrion-endoplasmic reticulum membrane tethering"/>
    <property type="evidence" value="ECO:0007669"/>
    <property type="project" value="TreeGrafter"/>
</dbReference>
<evidence type="ECO:0000256" key="8">
    <source>
        <dbReference type="ARBA" id="ARBA00023136"/>
    </source>
</evidence>
<feature type="region of interest" description="Disordered" evidence="9">
    <location>
        <begin position="877"/>
        <end position="915"/>
    </location>
</feature>
<dbReference type="PANTHER" id="PTHR13466:SF19">
    <property type="entry name" value="NUCLEUS-VACUOLE JUNCTION PROTEIN 2"/>
    <property type="match status" value="1"/>
</dbReference>
<evidence type="ECO:0000256" key="10">
    <source>
        <dbReference type="SAM" id="Phobius"/>
    </source>
</evidence>
<feature type="region of interest" description="Disordered" evidence="9">
    <location>
        <begin position="1034"/>
        <end position="1083"/>
    </location>
</feature>
<feature type="compositionally biased region" description="Low complexity" evidence="9">
    <location>
        <begin position="598"/>
        <end position="618"/>
    </location>
</feature>
<organism evidence="12 13">
    <name type="scientific">Clathrus columnatus</name>
    <dbReference type="NCBI Taxonomy" id="1419009"/>
    <lineage>
        <taxon>Eukaryota</taxon>
        <taxon>Fungi</taxon>
        <taxon>Dikarya</taxon>
        <taxon>Basidiomycota</taxon>
        <taxon>Agaricomycotina</taxon>
        <taxon>Agaricomycetes</taxon>
        <taxon>Phallomycetidae</taxon>
        <taxon>Phallales</taxon>
        <taxon>Clathraceae</taxon>
        <taxon>Clathrus</taxon>
    </lineage>
</organism>
<evidence type="ECO:0000256" key="1">
    <source>
        <dbReference type="ARBA" id="ARBA00004586"/>
    </source>
</evidence>
<dbReference type="Proteomes" id="UP001050691">
    <property type="component" value="Unassembled WGS sequence"/>
</dbReference>
<evidence type="ECO:0000256" key="2">
    <source>
        <dbReference type="ARBA" id="ARBA00022448"/>
    </source>
</evidence>
<comment type="caution">
    <text evidence="12">The sequence shown here is derived from an EMBL/GenBank/DDBJ whole genome shotgun (WGS) entry which is preliminary data.</text>
</comment>